<proteinExistence type="predicted"/>
<dbReference type="Proteomes" id="UP001642540">
    <property type="component" value="Unassembled WGS sequence"/>
</dbReference>
<name>A0ABP1RUY8_9HEXA</name>
<gene>
    <name evidence="1" type="ORF">ODALV1_LOCUS26272</name>
</gene>
<protein>
    <submittedName>
        <fullName evidence="1">Uncharacterized protein</fullName>
    </submittedName>
</protein>
<evidence type="ECO:0000313" key="2">
    <source>
        <dbReference type="Proteomes" id="UP001642540"/>
    </source>
</evidence>
<evidence type="ECO:0000313" key="1">
    <source>
        <dbReference type="EMBL" id="CAL8136069.1"/>
    </source>
</evidence>
<accession>A0ABP1RUY8</accession>
<keyword evidence="2" id="KW-1185">Reference proteome</keyword>
<dbReference type="EMBL" id="CAXLJM020000110">
    <property type="protein sequence ID" value="CAL8136069.1"/>
    <property type="molecule type" value="Genomic_DNA"/>
</dbReference>
<comment type="caution">
    <text evidence="1">The sequence shown here is derived from an EMBL/GenBank/DDBJ whole genome shotgun (WGS) entry which is preliminary data.</text>
</comment>
<organism evidence="1 2">
    <name type="scientific">Orchesella dallaii</name>
    <dbReference type="NCBI Taxonomy" id="48710"/>
    <lineage>
        <taxon>Eukaryota</taxon>
        <taxon>Metazoa</taxon>
        <taxon>Ecdysozoa</taxon>
        <taxon>Arthropoda</taxon>
        <taxon>Hexapoda</taxon>
        <taxon>Collembola</taxon>
        <taxon>Entomobryomorpha</taxon>
        <taxon>Entomobryoidea</taxon>
        <taxon>Orchesellidae</taxon>
        <taxon>Orchesellinae</taxon>
        <taxon>Orchesella</taxon>
    </lineage>
</organism>
<reference evidence="1 2" key="1">
    <citation type="submission" date="2024-08" db="EMBL/GenBank/DDBJ databases">
        <authorList>
            <person name="Cucini C."/>
            <person name="Frati F."/>
        </authorList>
    </citation>
    <scope>NUCLEOTIDE SEQUENCE [LARGE SCALE GENOMIC DNA]</scope>
</reference>
<sequence>MPLKFKHHEIHVCRRCNLNLLMLKKEFYEEWICSSCKSKEQLAKHLPLLDISDSLAPEDEDIKVIEDNPPRVPATELGNLRSRENGKKLVEKEAISDALAESFRNDHDETQYVVEEMSIFNSEENNTIQLVSADEVTSALA</sequence>